<gene>
    <name evidence="3" type="ORF">SAMN02745220_04373</name>
</gene>
<evidence type="ECO:0000313" key="4">
    <source>
        <dbReference type="Proteomes" id="UP000184603"/>
    </source>
</evidence>
<dbReference type="RefSeq" id="WP_073615782.1">
    <property type="nucleotide sequence ID" value="NZ_FRFE01000031.1"/>
</dbReference>
<evidence type="ECO:0000313" key="3">
    <source>
        <dbReference type="EMBL" id="SHO52110.1"/>
    </source>
</evidence>
<dbReference type="STRING" id="1121416.SAMN02745220_04373"/>
<dbReference type="AlphaFoldDB" id="A0A1M7YHK9"/>
<keyword evidence="1" id="KW-0175">Coiled coil</keyword>
<dbReference type="OrthoDB" id="5471147at2"/>
<name>A0A1M7YHK9_9BACT</name>
<reference evidence="3 4" key="1">
    <citation type="submission" date="2016-12" db="EMBL/GenBank/DDBJ databases">
        <authorList>
            <person name="Song W.-J."/>
            <person name="Kurnit D.M."/>
        </authorList>
    </citation>
    <scope>NUCLEOTIDE SEQUENCE [LARGE SCALE GENOMIC DNA]</scope>
    <source>
        <strain evidence="3 4">DSM 18488</strain>
    </source>
</reference>
<keyword evidence="4" id="KW-1185">Reference proteome</keyword>
<evidence type="ECO:0000256" key="1">
    <source>
        <dbReference type="SAM" id="Coils"/>
    </source>
</evidence>
<evidence type="ECO:0000256" key="2">
    <source>
        <dbReference type="SAM" id="MobiDB-lite"/>
    </source>
</evidence>
<feature type="coiled-coil region" evidence="1">
    <location>
        <begin position="148"/>
        <end position="175"/>
    </location>
</feature>
<feature type="region of interest" description="Disordered" evidence="2">
    <location>
        <begin position="60"/>
        <end position="86"/>
    </location>
</feature>
<dbReference type="Gene3D" id="1.20.5.340">
    <property type="match status" value="1"/>
</dbReference>
<dbReference type="PROSITE" id="PS51257">
    <property type="entry name" value="PROKAR_LIPOPROTEIN"/>
    <property type="match status" value="1"/>
</dbReference>
<protein>
    <submittedName>
        <fullName evidence="3">Uncharacterized protein</fullName>
    </submittedName>
</protein>
<feature type="region of interest" description="Disordered" evidence="2">
    <location>
        <begin position="129"/>
        <end position="148"/>
    </location>
</feature>
<proteinExistence type="predicted"/>
<accession>A0A1M7YHK9</accession>
<organism evidence="3 4">
    <name type="scientific">Desulfopila aestuarii DSM 18488</name>
    <dbReference type="NCBI Taxonomy" id="1121416"/>
    <lineage>
        <taxon>Bacteria</taxon>
        <taxon>Pseudomonadati</taxon>
        <taxon>Thermodesulfobacteriota</taxon>
        <taxon>Desulfobulbia</taxon>
        <taxon>Desulfobulbales</taxon>
        <taxon>Desulfocapsaceae</taxon>
        <taxon>Desulfopila</taxon>
    </lineage>
</organism>
<dbReference type="Proteomes" id="UP000184603">
    <property type="component" value="Unassembled WGS sequence"/>
</dbReference>
<feature type="compositionally biased region" description="Acidic residues" evidence="2">
    <location>
        <begin position="139"/>
        <end position="148"/>
    </location>
</feature>
<sequence>MNRQTVVLMMLVAGLLGGCASGDQDPRSGGLLGGISGLSSGAYENRVKEREARLQQLRATQSQLDAEKGQLEAQKSTAQAQLDKDQARVKAMQSEIAALDKKTKSLAAMEGTDKQAVADLQKRVSDLKGKMNRQASSLDDLEGSGLGDEDLDLRRTQLEKQRDALRKEYELLMKMQMELAQ</sequence>
<dbReference type="EMBL" id="FRFE01000031">
    <property type="protein sequence ID" value="SHO52110.1"/>
    <property type="molecule type" value="Genomic_DNA"/>
</dbReference>